<dbReference type="EMBL" id="UOEC01000083">
    <property type="protein sequence ID" value="VAV90775.1"/>
    <property type="molecule type" value="Genomic_DNA"/>
</dbReference>
<protein>
    <submittedName>
        <fullName evidence="2">Transamidase GatB domain protein</fullName>
    </submittedName>
</protein>
<dbReference type="PANTHER" id="PTHR28055:SF1">
    <property type="entry name" value="ALTERED INHERITANCE OF MITOCHONDRIA PROTEIN 41, MITOCHONDRIAL"/>
    <property type="match status" value="1"/>
</dbReference>
<reference evidence="2" key="1">
    <citation type="submission" date="2018-06" db="EMBL/GenBank/DDBJ databases">
        <authorList>
            <person name="Zhirakovskaya E."/>
        </authorList>
    </citation>
    <scope>NUCLEOTIDE SEQUENCE</scope>
</reference>
<dbReference type="GO" id="GO:0016884">
    <property type="term" value="F:carbon-nitrogen ligase activity, with glutamine as amido-N-donor"/>
    <property type="evidence" value="ECO:0007669"/>
    <property type="project" value="InterPro"/>
</dbReference>
<feature type="region of interest" description="Disordered" evidence="1">
    <location>
        <begin position="1"/>
        <end position="34"/>
    </location>
</feature>
<accession>A0A3B0S629</accession>
<feature type="compositionally biased region" description="Polar residues" evidence="1">
    <location>
        <begin position="1"/>
        <end position="11"/>
    </location>
</feature>
<name>A0A3B0S629_9ZZZZ</name>
<evidence type="ECO:0000256" key="1">
    <source>
        <dbReference type="SAM" id="MobiDB-lite"/>
    </source>
</evidence>
<dbReference type="Gene3D" id="1.10.1510.10">
    <property type="entry name" value="Uncharacterised protein YqeY/AIM41 PF09424, N-terminal domain"/>
    <property type="match status" value="1"/>
</dbReference>
<dbReference type="SUPFAM" id="SSF89095">
    <property type="entry name" value="GatB/YqeY motif"/>
    <property type="match status" value="1"/>
</dbReference>
<dbReference type="Gene3D" id="1.10.10.410">
    <property type="match status" value="1"/>
</dbReference>
<dbReference type="InterPro" id="IPR019004">
    <property type="entry name" value="YqeY/Aim41"/>
</dbReference>
<sequence>MSTGPKLTQQKAIGKNQPLPWPCHKRYQQPRGGKQVNNRWFEAMGEKLRDRINSEVKVAMKARDQRRLSTLRLINAAIKDRDIQNRGTGKDESLDEAGLLAILGKMIKQRHESAKTYDEGGRPELAQGEREEIAIIEEFMPQQMSPEDQRTAVEQVIKDLECTGLKDMGRAMAALKEKYAGQMDMGKASAL</sequence>
<dbReference type="Pfam" id="PF09424">
    <property type="entry name" value="YqeY"/>
    <property type="match status" value="1"/>
</dbReference>
<feature type="non-terminal residue" evidence="2">
    <location>
        <position position="191"/>
    </location>
</feature>
<dbReference type="InterPro" id="IPR023168">
    <property type="entry name" value="GatB_Yqey_C_2"/>
</dbReference>
<dbReference type="InterPro" id="IPR042184">
    <property type="entry name" value="YqeY/Aim41_N"/>
</dbReference>
<proteinExistence type="predicted"/>
<gene>
    <name evidence="2" type="ORF">MNBD_ALPHA08-334</name>
</gene>
<dbReference type="InterPro" id="IPR003789">
    <property type="entry name" value="Asn/Gln_tRNA_amidoTrase-B-like"/>
</dbReference>
<dbReference type="PANTHER" id="PTHR28055">
    <property type="entry name" value="ALTERED INHERITANCE OF MITOCHONDRIA PROTEIN 41, MITOCHONDRIAL"/>
    <property type="match status" value="1"/>
</dbReference>
<organism evidence="2">
    <name type="scientific">hydrothermal vent metagenome</name>
    <dbReference type="NCBI Taxonomy" id="652676"/>
    <lineage>
        <taxon>unclassified sequences</taxon>
        <taxon>metagenomes</taxon>
        <taxon>ecological metagenomes</taxon>
    </lineage>
</organism>
<evidence type="ECO:0000313" key="2">
    <source>
        <dbReference type="EMBL" id="VAV90775.1"/>
    </source>
</evidence>
<dbReference type="AlphaFoldDB" id="A0A3B0S629"/>